<dbReference type="Pfam" id="PF03610">
    <property type="entry name" value="EIIA-man"/>
    <property type="match status" value="1"/>
</dbReference>
<dbReference type="Gene3D" id="3.40.50.510">
    <property type="entry name" value="Phosphotransferase system, mannose-type IIA component"/>
    <property type="match status" value="1"/>
</dbReference>
<comment type="caution">
    <text evidence="3">The sequence shown here is derived from an EMBL/GenBank/DDBJ whole genome shotgun (WGS) entry which is preliminary data.</text>
</comment>
<dbReference type="Proteomes" id="UP001597399">
    <property type="component" value="Unassembled WGS sequence"/>
</dbReference>
<evidence type="ECO:0000256" key="1">
    <source>
        <dbReference type="ARBA" id="ARBA00022679"/>
    </source>
</evidence>
<reference evidence="4" key="1">
    <citation type="journal article" date="2019" name="Int. J. Syst. Evol. Microbiol.">
        <title>The Global Catalogue of Microorganisms (GCM) 10K type strain sequencing project: providing services to taxonomists for standard genome sequencing and annotation.</title>
        <authorList>
            <consortium name="The Broad Institute Genomics Platform"/>
            <consortium name="The Broad Institute Genome Sequencing Center for Infectious Disease"/>
            <person name="Wu L."/>
            <person name="Ma J."/>
        </authorList>
    </citation>
    <scope>NUCLEOTIDE SEQUENCE [LARGE SCALE GENOMIC DNA]</scope>
    <source>
        <strain evidence="4">TISTR 2466</strain>
    </source>
</reference>
<keyword evidence="1" id="KW-0808">Transferase</keyword>
<dbReference type="SUPFAM" id="SSF53062">
    <property type="entry name" value="PTS system fructose IIA component-like"/>
    <property type="match status" value="1"/>
</dbReference>
<sequence length="135" mass="14832">MGRKIIVISHNLFAEGLKRSVEMITGKHENLYAYGLLPGNNPADLLPEIEKQVETASEVIILADLVGGSMCNAATQLLTHKHVKLVGGVNLSLLLELVLIPEDQEVDLVALIGHAREAIKEVILEQRAQNDEQFF</sequence>
<accession>A0ABW5S1Y5</accession>
<dbReference type="InterPro" id="IPR004701">
    <property type="entry name" value="PTS_EIIA_man-typ"/>
</dbReference>
<dbReference type="InterPro" id="IPR036662">
    <property type="entry name" value="PTS_EIIA_man-typ_sf"/>
</dbReference>
<feature type="domain" description="PTS EIIA type-4" evidence="2">
    <location>
        <begin position="2"/>
        <end position="123"/>
    </location>
</feature>
<keyword evidence="3" id="KW-0762">Sugar transport</keyword>
<dbReference type="PROSITE" id="PS51096">
    <property type="entry name" value="PTS_EIIA_TYPE_4"/>
    <property type="match status" value="1"/>
</dbReference>
<dbReference type="PANTHER" id="PTHR33799:SF1">
    <property type="entry name" value="PTS SYSTEM MANNOSE-SPECIFIC EIIAB COMPONENT-RELATED"/>
    <property type="match status" value="1"/>
</dbReference>
<organism evidence="3 4">
    <name type="scientific">Sporolactobacillus shoreicorticis</name>
    <dbReference type="NCBI Taxonomy" id="1923877"/>
    <lineage>
        <taxon>Bacteria</taxon>
        <taxon>Bacillati</taxon>
        <taxon>Bacillota</taxon>
        <taxon>Bacilli</taxon>
        <taxon>Bacillales</taxon>
        <taxon>Sporolactobacillaceae</taxon>
        <taxon>Sporolactobacillus</taxon>
    </lineage>
</organism>
<evidence type="ECO:0000259" key="2">
    <source>
        <dbReference type="PROSITE" id="PS51096"/>
    </source>
</evidence>
<dbReference type="EMBL" id="JBHUMQ010000015">
    <property type="protein sequence ID" value="MFD2693167.1"/>
    <property type="molecule type" value="Genomic_DNA"/>
</dbReference>
<name>A0ABW5S1Y5_9BACL</name>
<keyword evidence="3" id="KW-0813">Transport</keyword>
<evidence type="ECO:0000313" key="3">
    <source>
        <dbReference type="EMBL" id="MFD2693167.1"/>
    </source>
</evidence>
<proteinExistence type="predicted"/>
<gene>
    <name evidence="3" type="ORF">ACFSUE_05925</name>
</gene>
<dbReference type="RefSeq" id="WP_253058385.1">
    <property type="nucleotide sequence ID" value="NZ_JAMXWM010000002.1"/>
</dbReference>
<evidence type="ECO:0000313" key="4">
    <source>
        <dbReference type="Proteomes" id="UP001597399"/>
    </source>
</evidence>
<keyword evidence="4" id="KW-1185">Reference proteome</keyword>
<dbReference type="PANTHER" id="PTHR33799">
    <property type="entry name" value="PTS PERMEASE-RELATED-RELATED"/>
    <property type="match status" value="1"/>
</dbReference>
<dbReference type="InterPro" id="IPR051471">
    <property type="entry name" value="Bacterial_PTS_sugar_comp"/>
</dbReference>
<protein>
    <submittedName>
        <fullName evidence="3">PTS sugar transporter subunit IIA</fullName>
    </submittedName>
</protein>